<gene>
    <name evidence="2" type="ORF">SAMN03080606_01759</name>
</gene>
<reference evidence="2 3" key="1">
    <citation type="submission" date="2016-10" db="EMBL/GenBank/DDBJ databases">
        <authorList>
            <person name="de Groot N.N."/>
        </authorList>
    </citation>
    <scope>NUCLEOTIDE SEQUENCE [LARGE SCALE GENOMIC DNA]</scope>
    <source>
        <strain evidence="2 3">DSM 18978</strain>
    </source>
</reference>
<accession>A0A1G5GSK6</accession>
<sequence length="71" mass="7886">MGLKSHRDKRFSSTMFLRKGADSTYLGKDQSTTPSHWVRAPPGGKGKRVQFEAVVNTETLYGFAGSHVEGW</sequence>
<name>A0A1G5GSK6_9FIRM</name>
<dbReference type="STRING" id="1120976.SAMN03080606_01759"/>
<protein>
    <submittedName>
        <fullName evidence="2">Uncharacterized protein</fullName>
    </submittedName>
</protein>
<feature type="region of interest" description="Disordered" evidence="1">
    <location>
        <begin position="26"/>
        <end position="46"/>
    </location>
</feature>
<organism evidence="2 3">
    <name type="scientific">Alkaliphilus peptidifermentans DSM 18978</name>
    <dbReference type="NCBI Taxonomy" id="1120976"/>
    <lineage>
        <taxon>Bacteria</taxon>
        <taxon>Bacillati</taxon>
        <taxon>Bacillota</taxon>
        <taxon>Clostridia</taxon>
        <taxon>Peptostreptococcales</taxon>
        <taxon>Natronincolaceae</taxon>
        <taxon>Alkaliphilus</taxon>
    </lineage>
</organism>
<dbReference type="AlphaFoldDB" id="A0A1G5GSK6"/>
<evidence type="ECO:0000256" key="1">
    <source>
        <dbReference type="SAM" id="MobiDB-lite"/>
    </source>
</evidence>
<evidence type="ECO:0000313" key="3">
    <source>
        <dbReference type="Proteomes" id="UP000198636"/>
    </source>
</evidence>
<keyword evidence="3" id="KW-1185">Reference proteome</keyword>
<dbReference type="Proteomes" id="UP000198636">
    <property type="component" value="Unassembled WGS sequence"/>
</dbReference>
<proteinExistence type="predicted"/>
<dbReference type="EMBL" id="FMUS01000010">
    <property type="protein sequence ID" value="SCY54391.1"/>
    <property type="molecule type" value="Genomic_DNA"/>
</dbReference>
<evidence type="ECO:0000313" key="2">
    <source>
        <dbReference type="EMBL" id="SCY54391.1"/>
    </source>
</evidence>